<accession>A0AAW9PZN4</accession>
<dbReference type="InterPro" id="IPR013216">
    <property type="entry name" value="Methyltransf_11"/>
</dbReference>
<dbReference type="Proteomes" id="UP001333818">
    <property type="component" value="Unassembled WGS sequence"/>
</dbReference>
<feature type="domain" description="Methyltransferase type 11" evidence="1">
    <location>
        <begin position="37"/>
        <end position="85"/>
    </location>
</feature>
<dbReference type="SUPFAM" id="SSF53335">
    <property type="entry name" value="S-adenosyl-L-methionine-dependent methyltransferases"/>
    <property type="match status" value="1"/>
</dbReference>
<organism evidence="2 3">
    <name type="scientific">Tumidithrix elongata BACA0141</name>
    <dbReference type="NCBI Taxonomy" id="2716417"/>
    <lineage>
        <taxon>Bacteria</taxon>
        <taxon>Bacillati</taxon>
        <taxon>Cyanobacteriota</taxon>
        <taxon>Cyanophyceae</taxon>
        <taxon>Pseudanabaenales</taxon>
        <taxon>Pseudanabaenaceae</taxon>
        <taxon>Tumidithrix</taxon>
        <taxon>Tumidithrix elongata</taxon>
    </lineage>
</organism>
<evidence type="ECO:0000259" key="1">
    <source>
        <dbReference type="Pfam" id="PF08241"/>
    </source>
</evidence>
<dbReference type="AlphaFoldDB" id="A0AAW9PZN4"/>
<dbReference type="GO" id="GO:0008757">
    <property type="term" value="F:S-adenosylmethionine-dependent methyltransferase activity"/>
    <property type="evidence" value="ECO:0007669"/>
    <property type="project" value="InterPro"/>
</dbReference>
<proteinExistence type="predicted"/>
<dbReference type="EMBL" id="JAZBJZ010000054">
    <property type="protein sequence ID" value="MEE3717828.1"/>
    <property type="molecule type" value="Genomic_DNA"/>
</dbReference>
<reference evidence="2" key="1">
    <citation type="submission" date="2024-01" db="EMBL/GenBank/DDBJ databases">
        <title>Bank of Algae and Cyanobacteria of the Azores (BACA) strain genomes.</title>
        <authorList>
            <person name="Luz R."/>
            <person name="Cordeiro R."/>
            <person name="Fonseca A."/>
            <person name="Goncalves V."/>
        </authorList>
    </citation>
    <scope>NUCLEOTIDE SEQUENCE</scope>
    <source>
        <strain evidence="2">BACA0141</strain>
    </source>
</reference>
<dbReference type="InterPro" id="IPR029063">
    <property type="entry name" value="SAM-dependent_MTases_sf"/>
</dbReference>
<comment type="caution">
    <text evidence="2">The sequence shown here is derived from an EMBL/GenBank/DDBJ whole genome shotgun (WGS) entry which is preliminary data.</text>
</comment>
<sequence length="210" mass="24443">MASGKPLVVEIGPGYSPFPPATEFIDWKDGQLSISDIRVHCLDINKDRLPYEDKSVDFIYCRHVLEDIYNPLWVCEEMARVAKAGYIETPSPLAECSRGVDADSPNWRGYVHHRYVVWVHDGKLTFLPKYPIIEHFNLMEVEDEIIELLNSSPLYWNTYFFWNDSFEVNFLQSDQDFNFPKSYQEWLMESIARSTEDALLIALNYGFPVA</sequence>
<evidence type="ECO:0000313" key="2">
    <source>
        <dbReference type="EMBL" id="MEE3717828.1"/>
    </source>
</evidence>
<protein>
    <submittedName>
        <fullName evidence="2">Methyltransferase domain-containing protein</fullName>
    </submittedName>
</protein>
<evidence type="ECO:0000313" key="3">
    <source>
        <dbReference type="Proteomes" id="UP001333818"/>
    </source>
</evidence>
<gene>
    <name evidence="2" type="ORF">V2H45_13885</name>
</gene>
<keyword evidence="3" id="KW-1185">Reference proteome</keyword>
<dbReference type="Gene3D" id="3.40.50.150">
    <property type="entry name" value="Vaccinia Virus protein VP39"/>
    <property type="match status" value="1"/>
</dbReference>
<dbReference type="Pfam" id="PF08241">
    <property type="entry name" value="Methyltransf_11"/>
    <property type="match status" value="1"/>
</dbReference>
<keyword evidence="2" id="KW-0489">Methyltransferase</keyword>
<dbReference type="GO" id="GO:0032259">
    <property type="term" value="P:methylation"/>
    <property type="evidence" value="ECO:0007669"/>
    <property type="project" value="UniProtKB-KW"/>
</dbReference>
<keyword evidence="2" id="KW-0808">Transferase</keyword>
<dbReference type="RefSeq" id="WP_330484259.1">
    <property type="nucleotide sequence ID" value="NZ_JAZBJZ010000054.1"/>
</dbReference>
<name>A0AAW9PZN4_9CYAN</name>